<evidence type="ECO:0000256" key="2">
    <source>
        <dbReference type="SAM" id="MobiDB-lite"/>
    </source>
</evidence>
<dbReference type="CDD" id="cd02989">
    <property type="entry name" value="Phd_like_TxnDC9"/>
    <property type="match status" value="1"/>
</dbReference>
<dbReference type="EMBL" id="JAWJWE010000004">
    <property type="protein sequence ID" value="KAK6636900.1"/>
    <property type="molecule type" value="Genomic_DNA"/>
</dbReference>
<comment type="caution">
    <text evidence="4">The sequence shown here is derived from an EMBL/GenBank/DDBJ whole genome shotgun (WGS) entry which is preliminary data.</text>
</comment>
<dbReference type="PANTHER" id="PTHR21148">
    <property type="entry name" value="THIOREDOXIN DOMAIN-CONTAINING PROTEIN 9"/>
    <property type="match status" value="1"/>
</dbReference>
<dbReference type="Pfam" id="PF00085">
    <property type="entry name" value="Thioredoxin"/>
    <property type="match status" value="1"/>
</dbReference>
<dbReference type="SUPFAM" id="SSF52833">
    <property type="entry name" value="Thioredoxin-like"/>
    <property type="match status" value="1"/>
</dbReference>
<reference evidence="4 5" key="1">
    <citation type="submission" date="2023-10" db="EMBL/GenBank/DDBJ databases">
        <title>Genomes of two closely related lineages of the louse Polyplax serrata with different host specificities.</title>
        <authorList>
            <person name="Martinu J."/>
            <person name="Tarabai H."/>
            <person name="Stefka J."/>
            <person name="Hypsa V."/>
        </authorList>
    </citation>
    <scope>NUCLEOTIDE SEQUENCE [LARGE SCALE GENOMIC DNA]</scope>
    <source>
        <strain evidence="4">HR10_N</strain>
    </source>
</reference>
<dbReference type="AlphaFoldDB" id="A0AAN8PLK2"/>
<evidence type="ECO:0000259" key="3">
    <source>
        <dbReference type="Pfam" id="PF00085"/>
    </source>
</evidence>
<feature type="compositionally biased region" description="Acidic residues" evidence="2">
    <location>
        <begin position="212"/>
        <end position="223"/>
    </location>
</feature>
<evidence type="ECO:0000313" key="4">
    <source>
        <dbReference type="EMBL" id="KAK6636900.1"/>
    </source>
</evidence>
<name>A0AAN8PLK2_POLSC</name>
<evidence type="ECO:0000256" key="1">
    <source>
        <dbReference type="ARBA" id="ARBA00026148"/>
    </source>
</evidence>
<evidence type="ECO:0000313" key="5">
    <source>
        <dbReference type="Proteomes" id="UP001372834"/>
    </source>
</evidence>
<feature type="region of interest" description="Disordered" evidence="2">
    <location>
        <begin position="184"/>
        <end position="223"/>
    </location>
</feature>
<accession>A0AAN8PLK2</accession>
<protein>
    <recommendedName>
        <fullName evidence="1">Thioredoxin domain-containing protein 9</fullName>
    </recommendedName>
</protein>
<dbReference type="Gene3D" id="3.40.30.10">
    <property type="entry name" value="Glutaredoxin"/>
    <property type="match status" value="1"/>
</dbReference>
<dbReference type="Proteomes" id="UP001372834">
    <property type="component" value="Unassembled WGS sequence"/>
</dbReference>
<gene>
    <name evidence="4" type="ORF">RUM43_010564</name>
</gene>
<proteinExistence type="predicted"/>
<organism evidence="4 5">
    <name type="scientific">Polyplax serrata</name>
    <name type="common">Common mouse louse</name>
    <dbReference type="NCBI Taxonomy" id="468196"/>
    <lineage>
        <taxon>Eukaryota</taxon>
        <taxon>Metazoa</taxon>
        <taxon>Ecdysozoa</taxon>
        <taxon>Arthropoda</taxon>
        <taxon>Hexapoda</taxon>
        <taxon>Insecta</taxon>
        <taxon>Pterygota</taxon>
        <taxon>Neoptera</taxon>
        <taxon>Paraneoptera</taxon>
        <taxon>Psocodea</taxon>
        <taxon>Troctomorpha</taxon>
        <taxon>Phthiraptera</taxon>
        <taxon>Anoplura</taxon>
        <taxon>Polyplacidae</taxon>
        <taxon>Polyplax</taxon>
    </lineage>
</organism>
<sequence length="223" mass="26216">MSNLESVLKHHVLQATKKVEEHLDAQLEQLDRLDLDDLRSLREKRLQELKKQQKQKQEWLSLGHGEYTEIAEEKEFFDHVKQSTNIVCVFFKSDSPRCAILDHHMKILCVQHLEARFVKINVERAPFLTDRLRICIVPTIALVKDGKVVDYIVGFTELGNCDEFSTEMLEWRIAQRDILEYAGDLSTPPDQQKISRRPMFQEKRKTIRESNFDDTSDDEFLND</sequence>
<feature type="compositionally biased region" description="Basic and acidic residues" evidence="2">
    <location>
        <begin position="199"/>
        <end position="211"/>
    </location>
</feature>
<dbReference type="InterPro" id="IPR013766">
    <property type="entry name" value="Thioredoxin_domain"/>
</dbReference>
<feature type="domain" description="Thioredoxin" evidence="3">
    <location>
        <begin position="71"/>
        <end position="157"/>
    </location>
</feature>
<dbReference type="InterPro" id="IPR036249">
    <property type="entry name" value="Thioredoxin-like_sf"/>
</dbReference>